<dbReference type="InterPro" id="IPR016032">
    <property type="entry name" value="Sig_transdc_resp-reg_C-effctor"/>
</dbReference>
<dbReference type="CDD" id="cd06170">
    <property type="entry name" value="LuxR_C_like"/>
    <property type="match status" value="1"/>
</dbReference>
<evidence type="ECO:0000256" key="4">
    <source>
        <dbReference type="SAM" id="Phobius"/>
    </source>
</evidence>
<protein>
    <submittedName>
        <fullName evidence="7">Response regulator transcription factor</fullName>
    </submittedName>
</protein>
<keyword evidence="2" id="KW-0238">DNA-binding</keyword>
<proteinExistence type="predicted"/>
<feature type="domain" description="HTH luxR-type" evidence="6">
    <location>
        <begin position="98"/>
        <end position="163"/>
    </location>
</feature>
<dbReference type="InterPro" id="IPR036388">
    <property type="entry name" value="WH-like_DNA-bd_sf"/>
</dbReference>
<dbReference type="AlphaFoldDB" id="A0A4Q2SPX2"/>
<feature type="transmembrane region" description="Helical" evidence="4">
    <location>
        <begin position="49"/>
        <end position="68"/>
    </location>
</feature>
<dbReference type="EMBL" id="SDWV01000015">
    <property type="protein sequence ID" value="RYC07393.1"/>
    <property type="molecule type" value="Genomic_DNA"/>
</dbReference>
<dbReference type="Pfam" id="PF00196">
    <property type="entry name" value="GerE"/>
    <property type="match status" value="1"/>
</dbReference>
<keyword evidence="4" id="KW-0472">Membrane</keyword>
<evidence type="ECO:0000313" key="7">
    <source>
        <dbReference type="EMBL" id="RYC07393.1"/>
    </source>
</evidence>
<accession>A0A4Q2SPX2</accession>
<comment type="caution">
    <text evidence="7">The sequence shown here is derived from an EMBL/GenBank/DDBJ whole genome shotgun (WGS) entry which is preliminary data.</text>
</comment>
<evidence type="ECO:0000313" key="8">
    <source>
        <dbReference type="Proteomes" id="UP000291101"/>
    </source>
</evidence>
<dbReference type="Proteomes" id="UP000291101">
    <property type="component" value="Unassembled WGS sequence"/>
</dbReference>
<keyword evidence="8" id="KW-1185">Reference proteome</keyword>
<dbReference type="SUPFAM" id="SSF46894">
    <property type="entry name" value="C-terminal effector domain of the bipartite response regulators"/>
    <property type="match status" value="1"/>
</dbReference>
<keyword evidence="1" id="KW-0805">Transcription regulation</keyword>
<dbReference type="PANTHER" id="PTHR44688:SF16">
    <property type="entry name" value="DNA-BINDING TRANSCRIPTIONAL ACTIVATOR DEVR_DOSR"/>
    <property type="match status" value="1"/>
</dbReference>
<keyword evidence="4" id="KW-1133">Transmembrane helix</keyword>
<dbReference type="PROSITE" id="PS50043">
    <property type="entry name" value="HTH_LUXR_2"/>
    <property type="match status" value="1"/>
</dbReference>
<sequence length="172" mass="18251">MAVLFAAMIASYSVAAHAASTEAALGIGLLGIAVSVAIAVDPSDDLSNIPPTLALFVLLPGAFGFAWARRSRDVDDLAARVSAAEDALAEERQGKQRRPVAAMPLTERQHDVVLLVARGFSNKEIAAALHLSENTVKGYVSDILTLHDLRDRTQLVIRAYDTGLVAPPEPRA</sequence>
<evidence type="ECO:0000256" key="5">
    <source>
        <dbReference type="SAM" id="SignalP"/>
    </source>
</evidence>
<dbReference type="GO" id="GO:0006355">
    <property type="term" value="P:regulation of DNA-templated transcription"/>
    <property type="evidence" value="ECO:0007669"/>
    <property type="project" value="InterPro"/>
</dbReference>
<evidence type="ECO:0000256" key="2">
    <source>
        <dbReference type="ARBA" id="ARBA00023125"/>
    </source>
</evidence>
<evidence type="ECO:0000256" key="3">
    <source>
        <dbReference type="ARBA" id="ARBA00023163"/>
    </source>
</evidence>
<dbReference type="SMART" id="SM00421">
    <property type="entry name" value="HTH_LUXR"/>
    <property type="match status" value="1"/>
</dbReference>
<organism evidence="7 8">
    <name type="scientific">Nocardioides zhouii</name>
    <dbReference type="NCBI Taxonomy" id="1168729"/>
    <lineage>
        <taxon>Bacteria</taxon>
        <taxon>Bacillati</taxon>
        <taxon>Actinomycetota</taxon>
        <taxon>Actinomycetes</taxon>
        <taxon>Propionibacteriales</taxon>
        <taxon>Nocardioidaceae</taxon>
        <taxon>Nocardioides</taxon>
    </lineage>
</organism>
<gene>
    <name evidence="7" type="ORF">EUA94_14725</name>
</gene>
<feature type="signal peptide" evidence="5">
    <location>
        <begin position="1"/>
        <end position="18"/>
    </location>
</feature>
<dbReference type="Gene3D" id="1.10.10.10">
    <property type="entry name" value="Winged helix-like DNA-binding domain superfamily/Winged helix DNA-binding domain"/>
    <property type="match status" value="1"/>
</dbReference>
<dbReference type="GO" id="GO:0003677">
    <property type="term" value="F:DNA binding"/>
    <property type="evidence" value="ECO:0007669"/>
    <property type="project" value="UniProtKB-KW"/>
</dbReference>
<keyword evidence="5" id="KW-0732">Signal</keyword>
<dbReference type="OrthoDB" id="3789334at2"/>
<reference evidence="7 8" key="1">
    <citation type="submission" date="2019-01" db="EMBL/GenBank/DDBJ databases">
        <title>Novel species of Nocardioides.</title>
        <authorList>
            <person name="Liu Q."/>
            <person name="X Y.-H."/>
        </authorList>
    </citation>
    <scope>NUCLEOTIDE SEQUENCE [LARGE SCALE GENOMIC DNA]</scope>
    <source>
        <strain evidence="7 8">HLT2-9</strain>
    </source>
</reference>
<evidence type="ECO:0000259" key="6">
    <source>
        <dbReference type="PROSITE" id="PS50043"/>
    </source>
</evidence>
<keyword evidence="3" id="KW-0804">Transcription</keyword>
<dbReference type="PRINTS" id="PR00038">
    <property type="entry name" value="HTHLUXR"/>
</dbReference>
<dbReference type="PANTHER" id="PTHR44688">
    <property type="entry name" value="DNA-BINDING TRANSCRIPTIONAL ACTIVATOR DEVR_DOSR"/>
    <property type="match status" value="1"/>
</dbReference>
<feature type="chain" id="PRO_5020656381" evidence="5">
    <location>
        <begin position="19"/>
        <end position="172"/>
    </location>
</feature>
<dbReference type="InterPro" id="IPR000792">
    <property type="entry name" value="Tscrpt_reg_LuxR_C"/>
</dbReference>
<evidence type="ECO:0000256" key="1">
    <source>
        <dbReference type="ARBA" id="ARBA00023015"/>
    </source>
</evidence>
<name>A0A4Q2SPX2_9ACTN</name>
<keyword evidence="4" id="KW-0812">Transmembrane</keyword>